<feature type="compositionally biased region" description="Basic residues" evidence="1">
    <location>
        <begin position="39"/>
        <end position="49"/>
    </location>
</feature>
<feature type="compositionally biased region" description="Polar residues" evidence="1">
    <location>
        <begin position="101"/>
        <end position="117"/>
    </location>
</feature>
<name>A0A1B4PYT1_BURCE</name>
<dbReference type="AlphaFoldDB" id="A0A1B4PYT1"/>
<gene>
    <name evidence="2" type="ORF">WT26_24435</name>
</gene>
<feature type="region of interest" description="Disordered" evidence="1">
    <location>
        <begin position="35"/>
        <end position="64"/>
    </location>
</feature>
<proteinExistence type="predicted"/>
<protein>
    <submittedName>
        <fullName evidence="2">Uncharacterized protein</fullName>
    </submittedName>
</protein>
<reference evidence="2 3" key="1">
    <citation type="submission" date="2015-12" db="EMBL/GenBank/DDBJ databases">
        <title>Diversity of Burkholderia near neighbor genomes.</title>
        <authorList>
            <person name="Sahl J."/>
            <person name="Wagner D."/>
            <person name="Keim P."/>
        </authorList>
    </citation>
    <scope>NUCLEOTIDE SEQUENCE [LARGE SCALE GENOMIC DNA]</scope>
    <source>
        <strain evidence="2 3">MSMB1184WGS</strain>
    </source>
</reference>
<evidence type="ECO:0000313" key="3">
    <source>
        <dbReference type="Proteomes" id="UP000094776"/>
    </source>
</evidence>
<organism evidence="2 3">
    <name type="scientific">Burkholderia cepacia</name>
    <name type="common">Pseudomonas cepacia</name>
    <dbReference type="NCBI Taxonomy" id="292"/>
    <lineage>
        <taxon>Bacteria</taxon>
        <taxon>Pseudomonadati</taxon>
        <taxon>Pseudomonadota</taxon>
        <taxon>Betaproteobacteria</taxon>
        <taxon>Burkholderiales</taxon>
        <taxon>Burkholderiaceae</taxon>
        <taxon>Burkholderia</taxon>
        <taxon>Burkholderia cepacia complex</taxon>
    </lineage>
</organism>
<feature type="region of interest" description="Disordered" evidence="1">
    <location>
        <begin position="95"/>
        <end position="117"/>
    </location>
</feature>
<dbReference type="Proteomes" id="UP000094776">
    <property type="component" value="Chromosome 2"/>
</dbReference>
<evidence type="ECO:0000256" key="1">
    <source>
        <dbReference type="SAM" id="MobiDB-lite"/>
    </source>
</evidence>
<accession>A0A1B4PYT1</accession>
<evidence type="ECO:0000313" key="2">
    <source>
        <dbReference type="EMBL" id="AOK19112.1"/>
    </source>
</evidence>
<dbReference type="EMBL" id="CP013444">
    <property type="protein sequence ID" value="AOK19112.1"/>
    <property type="molecule type" value="Genomic_DNA"/>
</dbReference>
<sequence>MSVRVAIHYPTEIVADDRAEFQHHAHAVVAGKLTATGKAGRRAHRRKAAPMRAPATSNTRRAPGVNPLMWMHAWIIPGSRSTATGTPACRSFSAYASASSRNGSHSQTSSVAGGSPA</sequence>